<evidence type="ECO:0000313" key="2">
    <source>
        <dbReference type="EMBL" id="MEV0361961.1"/>
    </source>
</evidence>
<dbReference type="Proteomes" id="UP001551658">
    <property type="component" value="Unassembled WGS sequence"/>
</dbReference>
<evidence type="ECO:0000313" key="3">
    <source>
        <dbReference type="Proteomes" id="UP001551658"/>
    </source>
</evidence>
<protein>
    <submittedName>
        <fullName evidence="2">Uncharacterized protein</fullName>
    </submittedName>
</protein>
<proteinExistence type="predicted"/>
<dbReference type="EMBL" id="JBFAIH010000002">
    <property type="protein sequence ID" value="MEV0361961.1"/>
    <property type="molecule type" value="Genomic_DNA"/>
</dbReference>
<evidence type="ECO:0000256" key="1">
    <source>
        <dbReference type="SAM" id="Phobius"/>
    </source>
</evidence>
<keyword evidence="3" id="KW-1185">Reference proteome</keyword>
<feature type="transmembrane region" description="Helical" evidence="1">
    <location>
        <begin position="43"/>
        <end position="64"/>
    </location>
</feature>
<keyword evidence="1" id="KW-0472">Membrane</keyword>
<reference evidence="2 3" key="1">
    <citation type="submission" date="2024-06" db="EMBL/GenBank/DDBJ databases">
        <title>The Natural Products Discovery Center: Release of the First 8490 Sequenced Strains for Exploring Actinobacteria Biosynthetic Diversity.</title>
        <authorList>
            <person name="Kalkreuter E."/>
            <person name="Kautsar S.A."/>
            <person name="Yang D."/>
            <person name="Bader C.D."/>
            <person name="Teijaro C.N."/>
            <person name="Fluegel L."/>
            <person name="Davis C.M."/>
            <person name="Simpson J.R."/>
            <person name="Lauterbach L."/>
            <person name="Steele A.D."/>
            <person name="Gui C."/>
            <person name="Meng S."/>
            <person name="Li G."/>
            <person name="Viehrig K."/>
            <person name="Ye F."/>
            <person name="Su P."/>
            <person name="Kiefer A.F."/>
            <person name="Nichols A."/>
            <person name="Cepeda A.J."/>
            <person name="Yan W."/>
            <person name="Fan B."/>
            <person name="Jiang Y."/>
            <person name="Adhikari A."/>
            <person name="Zheng C.-J."/>
            <person name="Schuster L."/>
            <person name="Cowan T.M."/>
            <person name="Smanski M.J."/>
            <person name="Chevrette M.G."/>
            <person name="De Carvalho L.P.S."/>
            <person name="Shen B."/>
        </authorList>
    </citation>
    <scope>NUCLEOTIDE SEQUENCE [LARGE SCALE GENOMIC DNA]</scope>
    <source>
        <strain evidence="2 3">NPDC050671</strain>
    </source>
</reference>
<gene>
    <name evidence="2" type="ORF">AB0H72_04585</name>
</gene>
<keyword evidence="1" id="KW-0812">Transmembrane</keyword>
<name>A0ABV3F2P4_9NOCA</name>
<comment type="caution">
    <text evidence="2">The sequence shown here is derived from an EMBL/GenBank/DDBJ whole genome shotgun (WGS) entry which is preliminary data.</text>
</comment>
<sequence length="68" mass="7218">MVTAASTDEGTVAGRIPDGPMLDRLIGAAMGTPELDFSLRTRFAARGIYAVTATLCLAAAFALVRRYR</sequence>
<dbReference type="RefSeq" id="WP_357973665.1">
    <property type="nucleotide sequence ID" value="NZ_JBFAIH010000002.1"/>
</dbReference>
<organism evidence="2 3">
    <name type="scientific">Nocardia fusca</name>
    <dbReference type="NCBI Taxonomy" id="941183"/>
    <lineage>
        <taxon>Bacteria</taxon>
        <taxon>Bacillati</taxon>
        <taxon>Actinomycetota</taxon>
        <taxon>Actinomycetes</taxon>
        <taxon>Mycobacteriales</taxon>
        <taxon>Nocardiaceae</taxon>
        <taxon>Nocardia</taxon>
    </lineage>
</organism>
<accession>A0ABV3F2P4</accession>
<keyword evidence="1" id="KW-1133">Transmembrane helix</keyword>